<reference evidence="2 3" key="1">
    <citation type="submission" date="2018-11" db="EMBL/GenBank/DDBJ databases">
        <authorList>
            <consortium name="Pathogen Informatics"/>
        </authorList>
    </citation>
    <scope>NUCLEOTIDE SEQUENCE [LARGE SCALE GENOMIC DNA]</scope>
</reference>
<sequence>MKVVIACKAVALELGKALRCRDEKPLTRNHVVAVLNSISLSMSILVEHVKKLLFWLDRSPFDELVQYIELRNRISVSIWDLVRSVNVQPKTLFEIASDIIQRSQATLMSLWILENTS</sequence>
<dbReference type="PANTHER" id="PTHR12844">
    <property type="entry name" value="CONNECTOR ENCHANCER OF KINASE SUPPRESSOR OF RAS"/>
    <property type="match status" value="1"/>
</dbReference>
<evidence type="ECO:0000313" key="2">
    <source>
        <dbReference type="EMBL" id="VDM65694.1"/>
    </source>
</evidence>
<proteinExistence type="predicted"/>
<accession>A0A3P7IJF3</accession>
<dbReference type="OrthoDB" id="74412at2759"/>
<protein>
    <recommendedName>
        <fullName evidence="1">CRIC domain-containing protein</fullName>
    </recommendedName>
</protein>
<feature type="domain" description="CRIC" evidence="1">
    <location>
        <begin position="14"/>
        <end position="88"/>
    </location>
</feature>
<dbReference type="InterPro" id="IPR017874">
    <property type="entry name" value="CRIC_domain"/>
</dbReference>
<name>A0A3P7IJF3_STRVU</name>
<evidence type="ECO:0000313" key="3">
    <source>
        <dbReference type="Proteomes" id="UP000270094"/>
    </source>
</evidence>
<dbReference type="AlphaFoldDB" id="A0A3P7IJF3"/>
<dbReference type="Pfam" id="PF10534">
    <property type="entry name" value="CRIC_ras_sig"/>
    <property type="match status" value="1"/>
</dbReference>
<gene>
    <name evidence="2" type="ORF">SVUK_LOCUS692</name>
</gene>
<dbReference type="EMBL" id="UYYB01001215">
    <property type="protein sequence ID" value="VDM65694.1"/>
    <property type="molecule type" value="Genomic_DNA"/>
</dbReference>
<dbReference type="InterPro" id="IPR051566">
    <property type="entry name" value="CNKSR"/>
</dbReference>
<dbReference type="PANTHER" id="PTHR12844:SF42">
    <property type="entry name" value="CONNECTOR ENHANCER OF KSR PROTEIN CNK"/>
    <property type="match status" value="1"/>
</dbReference>
<evidence type="ECO:0000259" key="1">
    <source>
        <dbReference type="Pfam" id="PF10534"/>
    </source>
</evidence>
<dbReference type="Proteomes" id="UP000270094">
    <property type="component" value="Unassembled WGS sequence"/>
</dbReference>
<organism evidence="2 3">
    <name type="scientific">Strongylus vulgaris</name>
    <name type="common">Blood worm</name>
    <dbReference type="NCBI Taxonomy" id="40348"/>
    <lineage>
        <taxon>Eukaryota</taxon>
        <taxon>Metazoa</taxon>
        <taxon>Ecdysozoa</taxon>
        <taxon>Nematoda</taxon>
        <taxon>Chromadorea</taxon>
        <taxon>Rhabditida</taxon>
        <taxon>Rhabditina</taxon>
        <taxon>Rhabditomorpha</taxon>
        <taxon>Strongyloidea</taxon>
        <taxon>Strongylidae</taxon>
        <taxon>Strongylus</taxon>
    </lineage>
</organism>
<keyword evidence="3" id="KW-1185">Reference proteome</keyword>